<comment type="subunit">
    <text evidence="7">Homodimer and heterodimers.</text>
</comment>
<dbReference type="InterPro" id="IPR006702">
    <property type="entry name" value="CASP_dom"/>
</dbReference>
<evidence type="ECO:0000256" key="3">
    <source>
        <dbReference type="ARBA" id="ARBA00022475"/>
    </source>
</evidence>
<dbReference type="Pfam" id="PF04535">
    <property type="entry name" value="CASP_dom"/>
    <property type="match status" value="1"/>
</dbReference>
<dbReference type="EMBL" id="ASHM01106159">
    <property type="protein sequence ID" value="PNX68676.1"/>
    <property type="molecule type" value="Genomic_DNA"/>
</dbReference>
<evidence type="ECO:0000256" key="5">
    <source>
        <dbReference type="ARBA" id="ARBA00022989"/>
    </source>
</evidence>
<comment type="caution">
    <text evidence="9">The sequence shown here is derived from an EMBL/GenBank/DDBJ whole genome shotgun (WGS) entry which is preliminary data.</text>
</comment>
<keyword evidence="5 7" id="KW-1133">Transmembrane helix</keyword>
<comment type="subcellular location">
    <subcellularLocation>
        <location evidence="1 7">Cell membrane</location>
        <topology evidence="1 7">Multi-pass membrane protein</topology>
    </subcellularLocation>
</comment>
<evidence type="ECO:0000256" key="7">
    <source>
        <dbReference type="RuleBase" id="RU361233"/>
    </source>
</evidence>
<evidence type="ECO:0000313" key="9">
    <source>
        <dbReference type="EMBL" id="PNX68676.1"/>
    </source>
</evidence>
<organism evidence="9 10">
    <name type="scientific">Trifolium pratense</name>
    <name type="common">Red clover</name>
    <dbReference type="NCBI Taxonomy" id="57577"/>
    <lineage>
        <taxon>Eukaryota</taxon>
        <taxon>Viridiplantae</taxon>
        <taxon>Streptophyta</taxon>
        <taxon>Embryophyta</taxon>
        <taxon>Tracheophyta</taxon>
        <taxon>Spermatophyta</taxon>
        <taxon>Magnoliopsida</taxon>
        <taxon>eudicotyledons</taxon>
        <taxon>Gunneridae</taxon>
        <taxon>Pentapetalae</taxon>
        <taxon>rosids</taxon>
        <taxon>fabids</taxon>
        <taxon>Fabales</taxon>
        <taxon>Fabaceae</taxon>
        <taxon>Papilionoideae</taxon>
        <taxon>50 kb inversion clade</taxon>
        <taxon>NPAAA clade</taxon>
        <taxon>Hologalegina</taxon>
        <taxon>IRL clade</taxon>
        <taxon>Trifolieae</taxon>
        <taxon>Trifolium</taxon>
    </lineage>
</organism>
<evidence type="ECO:0000256" key="6">
    <source>
        <dbReference type="ARBA" id="ARBA00023136"/>
    </source>
</evidence>
<feature type="domain" description="Casparian strip membrane protein" evidence="8">
    <location>
        <begin position="1"/>
        <end position="39"/>
    </location>
</feature>
<comment type="similarity">
    <text evidence="2 7">Belongs to the Casparian strip membrane proteins (CASP) family.</text>
</comment>
<dbReference type="Proteomes" id="UP000236291">
    <property type="component" value="Unassembled WGS sequence"/>
</dbReference>
<feature type="non-terminal residue" evidence="9">
    <location>
        <position position="39"/>
    </location>
</feature>
<dbReference type="GO" id="GO:0005886">
    <property type="term" value="C:plasma membrane"/>
    <property type="evidence" value="ECO:0007669"/>
    <property type="project" value="UniProtKB-SubCell"/>
</dbReference>
<evidence type="ECO:0000256" key="2">
    <source>
        <dbReference type="ARBA" id="ARBA00007651"/>
    </source>
</evidence>
<proteinExistence type="inferred from homology"/>
<protein>
    <recommendedName>
        <fullName evidence="7">CASP-like protein</fullName>
    </recommendedName>
</protein>
<dbReference type="AlphaFoldDB" id="A0A2K3KQX9"/>
<keyword evidence="3 7" id="KW-1003">Cell membrane</keyword>
<evidence type="ECO:0000259" key="8">
    <source>
        <dbReference type="Pfam" id="PF04535"/>
    </source>
</evidence>
<feature type="non-terminal residue" evidence="9">
    <location>
        <position position="1"/>
    </location>
</feature>
<sequence length="39" mass="4343">RYLVLANGICAGYSLLSAVLVAVLRPNALRAWTFFFLDQ</sequence>
<keyword evidence="4 7" id="KW-0812">Transmembrane</keyword>
<evidence type="ECO:0000313" key="10">
    <source>
        <dbReference type="Proteomes" id="UP000236291"/>
    </source>
</evidence>
<feature type="transmembrane region" description="Helical" evidence="7">
    <location>
        <begin position="6"/>
        <end position="24"/>
    </location>
</feature>
<evidence type="ECO:0000256" key="4">
    <source>
        <dbReference type="ARBA" id="ARBA00022692"/>
    </source>
</evidence>
<evidence type="ECO:0000256" key="1">
    <source>
        <dbReference type="ARBA" id="ARBA00004651"/>
    </source>
</evidence>
<reference evidence="9 10" key="1">
    <citation type="journal article" date="2014" name="Am. J. Bot.">
        <title>Genome assembly and annotation for red clover (Trifolium pratense; Fabaceae).</title>
        <authorList>
            <person name="Istvanek J."/>
            <person name="Jaros M."/>
            <person name="Krenek A."/>
            <person name="Repkova J."/>
        </authorList>
    </citation>
    <scope>NUCLEOTIDE SEQUENCE [LARGE SCALE GENOMIC DNA]</scope>
    <source>
        <strain evidence="10">cv. Tatra</strain>
        <tissue evidence="9">Young leaves</tissue>
    </source>
</reference>
<reference evidence="9 10" key="2">
    <citation type="journal article" date="2017" name="Front. Plant Sci.">
        <title>Gene Classification and Mining of Molecular Markers Useful in Red Clover (Trifolium pratense) Breeding.</title>
        <authorList>
            <person name="Istvanek J."/>
            <person name="Dluhosova J."/>
            <person name="Dluhos P."/>
            <person name="Patkova L."/>
            <person name="Nedelnik J."/>
            <person name="Repkova J."/>
        </authorList>
    </citation>
    <scope>NUCLEOTIDE SEQUENCE [LARGE SCALE GENOMIC DNA]</scope>
    <source>
        <strain evidence="10">cv. Tatra</strain>
        <tissue evidence="9">Young leaves</tissue>
    </source>
</reference>
<name>A0A2K3KQX9_TRIPR</name>
<comment type="caution">
    <text evidence="7">Lacks conserved residue(s) required for the propagation of feature annotation.</text>
</comment>
<gene>
    <name evidence="9" type="ORF">L195_g056299</name>
</gene>
<accession>A0A2K3KQX9</accession>
<keyword evidence="6 7" id="KW-0472">Membrane</keyword>